<evidence type="ECO:0000256" key="3">
    <source>
        <dbReference type="ARBA" id="ARBA00023054"/>
    </source>
</evidence>
<dbReference type="EMBL" id="JARJJS010000002">
    <property type="protein sequence ID" value="MDF4025144.1"/>
    <property type="molecule type" value="Genomic_DNA"/>
</dbReference>
<evidence type="ECO:0000256" key="4">
    <source>
        <dbReference type="ARBA" id="ARBA00023143"/>
    </source>
</evidence>
<keyword evidence="8" id="KW-0282">Flagellum</keyword>
<dbReference type="InterPro" id="IPR010809">
    <property type="entry name" value="FliD_C"/>
</dbReference>
<evidence type="ECO:0000256" key="2">
    <source>
        <dbReference type="ARBA" id="ARBA00011255"/>
    </source>
</evidence>
<comment type="subcellular location">
    <subcellularLocation>
        <location evidence="5">Secreted</location>
    </subcellularLocation>
    <subcellularLocation>
        <location evidence="5">Bacterial flagellum</location>
    </subcellularLocation>
</comment>
<gene>
    <name evidence="8" type="primary">fliD</name>
    <name evidence="8" type="ORF">P3W24_09235</name>
</gene>
<comment type="caution">
    <text evidence="8">The sequence shown here is derived from an EMBL/GenBank/DDBJ whole genome shotgun (WGS) entry which is preliminary data.</text>
</comment>
<dbReference type="PANTHER" id="PTHR30288:SF0">
    <property type="entry name" value="FLAGELLAR HOOK-ASSOCIATED PROTEIN 2"/>
    <property type="match status" value="1"/>
</dbReference>
<sequence length="452" mass="46334">MATSPVNLGSSSIDVPTIVKNLVANKRAAPDQAIADKLSQNSTQISSLGNFTSSVSALQTAIASLSDGTAFQTRKVAIGDNTVFTAITGTNAQPGNYDIKVTQLAAAQKTTSPAFTNSSTAVGTGTLTIAIGDKSMSLNVDSTNNSLQTIRDMINKSSDNPGVSASIVTGTDGAHLVLSSNSAGAANAFKVTSSGGDGNLASLNFDPASGTPTVAAQDAKFTIDGLAASSSTNVATTAIDGVTITLAKTGETTLSVTNDMSAVTSGVQGLVNAYNSFIGTYQQLTKYDPTNQQVGALIGDATVSSIKSQISTLLGKQFTGNATGPSSLSDLGVAFQTDGTLKLDTTKLTNALTNNPLETQNLLSGSNGIAPALNTLITGWTSSTGILTQRQNNLNQATKDLNAQQDALNDQMNAYSDRLTKQYTALDAMMTKLAGTTSFLSQQFDMLANSKS</sequence>
<keyword evidence="3 5" id="KW-0175">Coiled coil</keyword>
<dbReference type="Pfam" id="PF07196">
    <property type="entry name" value="Flagellin_IN"/>
    <property type="match status" value="1"/>
</dbReference>
<feature type="domain" description="Flagellar hook-associated protein 2 N-terminal" evidence="6">
    <location>
        <begin position="11"/>
        <end position="108"/>
    </location>
</feature>
<reference evidence="8 9" key="1">
    <citation type="journal article" date="2024" name="Curr. Microbiol.">
        <title>Luteibacter sahnii sp. nov., A Novel Yellow-Colored Xanthomonadin Pigment Producing Probiotic Bacterium from Healthy Rice Seed Microbiome.</title>
        <authorList>
            <person name="Jaiswal G."/>
            <person name="Rana R."/>
            <person name="Nayak P.K."/>
            <person name="Chouhan R."/>
            <person name="Gandhi S.G."/>
            <person name="Patel H.K."/>
            <person name="Patil P.B."/>
        </authorList>
    </citation>
    <scope>NUCLEOTIDE SEQUENCE [LARGE SCALE GENOMIC DNA]</scope>
    <source>
        <strain evidence="8 9">PPL201</strain>
    </source>
</reference>
<keyword evidence="8" id="KW-0966">Cell projection</keyword>
<dbReference type="InterPro" id="IPR003481">
    <property type="entry name" value="FliD_N"/>
</dbReference>
<evidence type="ECO:0000259" key="6">
    <source>
        <dbReference type="Pfam" id="PF02465"/>
    </source>
</evidence>
<dbReference type="InterPro" id="IPR010810">
    <property type="entry name" value="Flagellin_hook_IN_motif"/>
</dbReference>
<evidence type="ECO:0000256" key="1">
    <source>
        <dbReference type="ARBA" id="ARBA00009764"/>
    </source>
</evidence>
<dbReference type="Pfam" id="PF02465">
    <property type="entry name" value="FliD_N"/>
    <property type="match status" value="1"/>
</dbReference>
<dbReference type="PANTHER" id="PTHR30288">
    <property type="entry name" value="FLAGELLAR CAP/ASSEMBLY PROTEIN FLID"/>
    <property type="match status" value="1"/>
</dbReference>
<protein>
    <recommendedName>
        <fullName evidence="5">Flagellar hook-associated protein 2</fullName>
        <shortName evidence="5">HAP2</shortName>
    </recommendedName>
    <alternativeName>
        <fullName evidence="5">Flagellar cap protein</fullName>
    </alternativeName>
</protein>
<accession>A0ABT6BAK0</accession>
<dbReference type="RefSeq" id="WP_320549655.1">
    <property type="nucleotide sequence ID" value="NZ_JAQLOK010000001.1"/>
</dbReference>
<comment type="similarity">
    <text evidence="1 5">Belongs to the FliD family.</text>
</comment>
<keyword evidence="8" id="KW-0969">Cilium</keyword>
<evidence type="ECO:0000313" key="9">
    <source>
        <dbReference type="Proteomes" id="UP001528850"/>
    </source>
</evidence>
<dbReference type="Pfam" id="PF07195">
    <property type="entry name" value="FliD_C"/>
    <property type="match status" value="1"/>
</dbReference>
<dbReference type="InterPro" id="IPR040026">
    <property type="entry name" value="FliD"/>
</dbReference>
<feature type="domain" description="Flagellar hook-associated protein 2 C-terminal" evidence="7">
    <location>
        <begin position="216"/>
        <end position="433"/>
    </location>
</feature>
<evidence type="ECO:0000259" key="7">
    <source>
        <dbReference type="Pfam" id="PF07195"/>
    </source>
</evidence>
<feature type="coiled-coil region" evidence="5">
    <location>
        <begin position="387"/>
        <end position="418"/>
    </location>
</feature>
<keyword evidence="4 5" id="KW-0975">Bacterial flagellum</keyword>
<dbReference type="Proteomes" id="UP001528850">
    <property type="component" value="Unassembled WGS sequence"/>
</dbReference>
<proteinExistence type="inferred from homology"/>
<comment type="function">
    <text evidence="5">Required for morphogenesis and for the elongation of the flagellar filament by facilitating polymerization of the flagellin monomers at the tip of growing filament. Forms a capping structure, which prevents flagellin subunits (transported through the central channel of the flagellum) from leaking out without polymerization at the distal end.</text>
</comment>
<evidence type="ECO:0000313" key="8">
    <source>
        <dbReference type="EMBL" id="MDF4025144.1"/>
    </source>
</evidence>
<evidence type="ECO:0000256" key="5">
    <source>
        <dbReference type="RuleBase" id="RU362066"/>
    </source>
</evidence>
<keyword evidence="5" id="KW-0964">Secreted</keyword>
<name>A0ABT6BAK0_9GAMM</name>
<organism evidence="8 9">
    <name type="scientific">Luteibacter sahnii</name>
    <dbReference type="NCBI Taxonomy" id="3021977"/>
    <lineage>
        <taxon>Bacteria</taxon>
        <taxon>Pseudomonadati</taxon>
        <taxon>Pseudomonadota</taxon>
        <taxon>Gammaproteobacteria</taxon>
        <taxon>Lysobacterales</taxon>
        <taxon>Rhodanobacteraceae</taxon>
        <taxon>Luteibacter</taxon>
    </lineage>
</organism>
<comment type="subunit">
    <text evidence="2 5">Homopentamer.</text>
</comment>
<keyword evidence="9" id="KW-1185">Reference proteome</keyword>